<evidence type="ECO:0000256" key="8">
    <source>
        <dbReference type="ARBA" id="ARBA00023224"/>
    </source>
</evidence>
<keyword evidence="5" id="KW-0297">G-protein coupled receptor</keyword>
<feature type="transmembrane region" description="Helical" evidence="10">
    <location>
        <begin position="94"/>
        <end position="116"/>
    </location>
</feature>
<gene>
    <name evidence="12" type="ORF">WA026_011413</name>
</gene>
<feature type="transmembrane region" description="Helical" evidence="10">
    <location>
        <begin position="56"/>
        <end position="73"/>
    </location>
</feature>
<dbReference type="PRINTS" id="PR00237">
    <property type="entry name" value="GPCRRHODOPSN"/>
</dbReference>
<keyword evidence="8" id="KW-0807">Transducer</keyword>
<keyword evidence="13" id="KW-1185">Reference proteome</keyword>
<reference evidence="12 13" key="1">
    <citation type="submission" date="2023-03" db="EMBL/GenBank/DDBJ databases">
        <title>Genome insight into feeding habits of ladybird beetles.</title>
        <authorList>
            <person name="Li H.-S."/>
            <person name="Huang Y.-H."/>
            <person name="Pang H."/>
        </authorList>
    </citation>
    <scope>NUCLEOTIDE SEQUENCE [LARGE SCALE GENOMIC DNA]</scope>
    <source>
        <strain evidence="12">SYSU_2023b</strain>
        <tissue evidence="12">Whole body</tissue>
    </source>
</reference>
<evidence type="ECO:0000256" key="4">
    <source>
        <dbReference type="ARBA" id="ARBA00022989"/>
    </source>
</evidence>
<evidence type="ECO:0000256" key="6">
    <source>
        <dbReference type="ARBA" id="ARBA00023136"/>
    </source>
</evidence>
<keyword evidence="6 10" id="KW-0472">Membrane</keyword>
<dbReference type="PANTHER" id="PTHR24243:SF208">
    <property type="entry name" value="PYROKININ-1 RECEPTOR"/>
    <property type="match status" value="1"/>
</dbReference>
<evidence type="ECO:0000256" key="2">
    <source>
        <dbReference type="ARBA" id="ARBA00010663"/>
    </source>
</evidence>
<evidence type="ECO:0000256" key="10">
    <source>
        <dbReference type="SAM" id="Phobius"/>
    </source>
</evidence>
<name>A0AAW1TRQ0_9CUCU</name>
<dbReference type="PROSITE" id="PS50262">
    <property type="entry name" value="G_PROTEIN_RECEP_F1_2"/>
    <property type="match status" value="1"/>
</dbReference>
<evidence type="ECO:0000256" key="1">
    <source>
        <dbReference type="ARBA" id="ARBA00004141"/>
    </source>
</evidence>
<dbReference type="Pfam" id="PF00001">
    <property type="entry name" value="7tm_1"/>
    <property type="match status" value="1"/>
</dbReference>
<keyword evidence="4 10" id="KW-1133">Transmembrane helix</keyword>
<dbReference type="InterPro" id="IPR017452">
    <property type="entry name" value="GPCR_Rhodpsn_7TM"/>
</dbReference>
<feature type="transmembrane region" description="Helical" evidence="10">
    <location>
        <begin position="9"/>
        <end position="28"/>
    </location>
</feature>
<evidence type="ECO:0000313" key="13">
    <source>
        <dbReference type="Proteomes" id="UP001431783"/>
    </source>
</evidence>
<keyword evidence="7" id="KW-0675">Receptor</keyword>
<dbReference type="GO" id="GO:0005886">
    <property type="term" value="C:plasma membrane"/>
    <property type="evidence" value="ECO:0007669"/>
    <property type="project" value="TreeGrafter"/>
</dbReference>
<evidence type="ECO:0000313" key="12">
    <source>
        <dbReference type="EMBL" id="KAK9871128.1"/>
    </source>
</evidence>
<evidence type="ECO:0000259" key="11">
    <source>
        <dbReference type="PROSITE" id="PS50262"/>
    </source>
</evidence>
<dbReference type="PANTHER" id="PTHR24243">
    <property type="entry name" value="G-PROTEIN COUPLED RECEPTOR"/>
    <property type="match status" value="1"/>
</dbReference>
<dbReference type="Proteomes" id="UP001431783">
    <property type="component" value="Unassembled WGS sequence"/>
</dbReference>
<organism evidence="12 13">
    <name type="scientific">Henosepilachna vigintioctopunctata</name>
    <dbReference type="NCBI Taxonomy" id="420089"/>
    <lineage>
        <taxon>Eukaryota</taxon>
        <taxon>Metazoa</taxon>
        <taxon>Ecdysozoa</taxon>
        <taxon>Arthropoda</taxon>
        <taxon>Hexapoda</taxon>
        <taxon>Insecta</taxon>
        <taxon>Pterygota</taxon>
        <taxon>Neoptera</taxon>
        <taxon>Endopterygota</taxon>
        <taxon>Coleoptera</taxon>
        <taxon>Polyphaga</taxon>
        <taxon>Cucujiformia</taxon>
        <taxon>Coccinelloidea</taxon>
        <taxon>Coccinellidae</taxon>
        <taxon>Epilachninae</taxon>
        <taxon>Epilachnini</taxon>
        <taxon>Henosepilachna</taxon>
    </lineage>
</organism>
<accession>A0AAW1TRQ0</accession>
<dbReference type="GO" id="GO:0008188">
    <property type="term" value="F:neuropeptide receptor activity"/>
    <property type="evidence" value="ECO:0007669"/>
    <property type="project" value="TreeGrafter"/>
</dbReference>
<dbReference type="EMBL" id="JARQZJ010000005">
    <property type="protein sequence ID" value="KAK9871128.1"/>
    <property type="molecule type" value="Genomic_DNA"/>
</dbReference>
<protein>
    <recommendedName>
        <fullName evidence="11">G-protein coupled receptors family 1 profile domain-containing protein</fullName>
    </recommendedName>
</protein>
<comment type="similarity">
    <text evidence="2">Belongs to the G-protein coupled receptor 1 family.</text>
</comment>
<proteinExistence type="inferred from homology"/>
<dbReference type="AlphaFoldDB" id="A0AAW1TRQ0"/>
<evidence type="ECO:0000256" key="9">
    <source>
        <dbReference type="SAM" id="MobiDB-lite"/>
    </source>
</evidence>
<evidence type="ECO:0000256" key="5">
    <source>
        <dbReference type="ARBA" id="ARBA00023040"/>
    </source>
</evidence>
<comment type="caution">
    <text evidence="12">The sequence shown here is derived from an EMBL/GenBank/DDBJ whole genome shotgun (WGS) entry which is preliminary data.</text>
</comment>
<evidence type="ECO:0000256" key="7">
    <source>
        <dbReference type="ARBA" id="ARBA00023170"/>
    </source>
</evidence>
<keyword evidence="3 10" id="KW-0812">Transmembrane</keyword>
<dbReference type="Gene3D" id="1.20.1070.10">
    <property type="entry name" value="Rhodopsin 7-helix transmembrane proteins"/>
    <property type="match status" value="1"/>
</dbReference>
<dbReference type="SUPFAM" id="SSF81321">
    <property type="entry name" value="Family A G protein-coupled receptor-like"/>
    <property type="match status" value="1"/>
</dbReference>
<dbReference type="InterPro" id="IPR000276">
    <property type="entry name" value="GPCR_Rhodpsn"/>
</dbReference>
<sequence length="381" mass="42946">MCSRREDSYLIIILFSFMDTFLDLPDILNGVVQSLKVEAYVIEMLSGCVGAALHDFYKTIAVVVTFFICWAPFHAQRLLAIYGERSSSKMIKAYLTLTYISGVLYYLSTTVNPLLYNIMSHKFREAFKNTFRQCFRRHLVVMDPGGGRCYATLSGRSSQVNSHSNTDSYSKQSSLRYLDAEMARVYDSRRPLVVSFRRKATQASPRRSARISKNEQSAGGELPKVQEPGVNGDLKNGLDNNVATHEDLIQGDQIVADLTYVEVHNLQPTHICPLGINQLQSSESLRNSDAATTNVINSRLSNVNSAMSESYTSLFKSCTMPDIGKTRYQKYRAENRKDEEIKSFAYKSLSNGNDPLYWRFGDKCVSSIIFNCPDTPSIHVN</sequence>
<comment type="subcellular location">
    <subcellularLocation>
        <location evidence="1">Membrane</location>
        <topology evidence="1">Multi-pass membrane protein</topology>
    </subcellularLocation>
</comment>
<evidence type="ECO:0000256" key="3">
    <source>
        <dbReference type="ARBA" id="ARBA00022692"/>
    </source>
</evidence>
<feature type="domain" description="G-protein coupled receptors family 1 profile" evidence="11">
    <location>
        <begin position="1"/>
        <end position="116"/>
    </location>
</feature>
<feature type="region of interest" description="Disordered" evidence="9">
    <location>
        <begin position="197"/>
        <end position="237"/>
    </location>
</feature>